<dbReference type="InterPro" id="IPR000073">
    <property type="entry name" value="AB_hydrolase_1"/>
</dbReference>
<evidence type="ECO:0000313" key="3">
    <source>
        <dbReference type="Proteomes" id="UP000887023"/>
    </source>
</evidence>
<feature type="domain" description="AB hydrolase-1" evidence="1">
    <location>
        <begin position="28"/>
        <end position="270"/>
    </location>
</feature>
<reference evidence="2" key="1">
    <citation type="submission" date="2021-07" db="EMBL/GenBank/DDBJ databases">
        <title>Candidatus Kaistella beijingensis sp. nov. isolated from a municipal wastewater treatment plant is involved in sludge foaming.</title>
        <authorList>
            <person name="Song Y."/>
            <person name="Liu S.-J."/>
        </authorList>
    </citation>
    <scope>NUCLEOTIDE SEQUENCE</scope>
    <source>
        <strain evidence="2">DSM 43998</strain>
    </source>
</reference>
<protein>
    <submittedName>
        <fullName evidence="2">Alpha/beta hydrolase</fullName>
    </submittedName>
</protein>
<keyword evidence="3" id="KW-1185">Reference proteome</keyword>
<dbReference type="GO" id="GO:0016787">
    <property type="term" value="F:hydrolase activity"/>
    <property type="evidence" value="ECO:0007669"/>
    <property type="project" value="UniProtKB-KW"/>
</dbReference>
<dbReference type="Pfam" id="PF12697">
    <property type="entry name" value="Abhydrolase_6"/>
    <property type="match status" value="1"/>
</dbReference>
<dbReference type="PANTHER" id="PTHR43689">
    <property type="entry name" value="HYDROLASE"/>
    <property type="match status" value="1"/>
</dbReference>
<dbReference type="Gene3D" id="3.40.50.1820">
    <property type="entry name" value="alpha/beta hydrolase"/>
    <property type="match status" value="1"/>
</dbReference>
<keyword evidence="2" id="KW-0378">Hydrolase</keyword>
<name>A0ABX8SD13_9ACTN</name>
<organism evidence="2 3">
    <name type="scientific">Skermania pinensis</name>
    <dbReference type="NCBI Taxonomy" id="39122"/>
    <lineage>
        <taxon>Bacteria</taxon>
        <taxon>Bacillati</taxon>
        <taxon>Actinomycetota</taxon>
        <taxon>Actinomycetes</taxon>
        <taxon>Mycobacteriales</taxon>
        <taxon>Gordoniaceae</taxon>
        <taxon>Skermania</taxon>
    </lineage>
</organism>
<evidence type="ECO:0000313" key="2">
    <source>
        <dbReference type="EMBL" id="QXQ13576.1"/>
    </source>
</evidence>
<dbReference type="RefSeq" id="WP_066474709.1">
    <property type="nucleotide sequence ID" value="NZ_CBCRUZ010000007.1"/>
</dbReference>
<dbReference type="EMBL" id="CP079105">
    <property type="protein sequence ID" value="QXQ13576.1"/>
    <property type="molecule type" value="Genomic_DNA"/>
</dbReference>
<gene>
    <name evidence="2" type="ORF">KV203_17455</name>
</gene>
<dbReference type="InterPro" id="IPR029058">
    <property type="entry name" value="AB_hydrolase_fold"/>
</dbReference>
<evidence type="ECO:0000259" key="1">
    <source>
        <dbReference type="Pfam" id="PF12697"/>
    </source>
</evidence>
<dbReference type="PANTHER" id="PTHR43689:SF51">
    <property type="entry name" value="SLR1917 PROTEIN"/>
    <property type="match status" value="1"/>
</dbReference>
<proteinExistence type="predicted"/>
<dbReference type="SUPFAM" id="SSF53474">
    <property type="entry name" value="alpha/beta-Hydrolases"/>
    <property type="match status" value="1"/>
</dbReference>
<dbReference type="PRINTS" id="PR00111">
    <property type="entry name" value="ABHYDROLASE"/>
</dbReference>
<accession>A0ABX8SD13</accession>
<dbReference type="Proteomes" id="UP000887023">
    <property type="component" value="Chromosome"/>
</dbReference>
<sequence>MTTIQERPNSYGGFRTRELAVSGETPTLLLFHGFGDCADTWRLVLQRCHELGQSALAVDLPGFGRADRLRPGALMPQLDAFVSDVVARHGTDGPVVVVGNSLGAAVAVRAARTANPAVGAVLALGAAGHGWNRLTGSVPYVSRVLRRMPVLQVPWWLHQATTRWALGWLLYGERGTVDARVVASFGASVADFAAARRLLLLGAQIIAELDASVEHGGVGVPMTVLHGTADRLVPVSAGRTLHHANPGSRLVLLNRIGHCPQLDAPDAVVAHARALIDEIKKRHKGIS</sequence>